<dbReference type="PANTHER" id="PTHR43061:SF1">
    <property type="entry name" value="GTP DIPHOSPHOKINASE RSH1, CHLOROPLASTIC-RELATED"/>
    <property type="match status" value="1"/>
</dbReference>
<dbReference type="SMART" id="SM00471">
    <property type="entry name" value="HDc"/>
    <property type="match status" value="1"/>
</dbReference>
<dbReference type="STRING" id="483547.GSUB_07140"/>
<evidence type="ECO:0000256" key="1">
    <source>
        <dbReference type="ARBA" id="ARBA00007476"/>
    </source>
</evidence>
<comment type="similarity">
    <text evidence="1">Belongs to the RelA/SpoT family.</text>
</comment>
<reference evidence="3 4" key="1">
    <citation type="journal article" date="2015" name="Genome Announc.">
        <title>Genomes of Geoalkalibacter ferrihydriticus Z-0531T and Geoalkalibacter subterraneus Red1T, Two Haloalkaliphilic Metal-Reducing Deltaproteobacteria.</title>
        <authorList>
            <person name="Badalamenti J.P."/>
            <person name="Krajmalnik-Brown R."/>
            <person name="Torres C.I."/>
            <person name="Bond D.R."/>
        </authorList>
    </citation>
    <scope>NUCLEOTIDE SEQUENCE [LARGE SCALE GENOMIC DNA]</scope>
    <source>
        <strain evidence="3 4">Red1</strain>
    </source>
</reference>
<sequence>MPEFDERTQQRMISEIMELLVTHYGGGMSEQQLDSSITLLQKAIDLARTSHEGQFRKSGEPYFFHPLRVSHLAARHWMDFNSVFAALLHDVVEDTPVTLEEVQDEFGEEVAVLVNGLTKASDENLSRETLKAKTYRKTVLLAIEDVRVLCLKFWDRIDNLQTIGALAPNKQKLIAEETRAIYVPLARHLGMGRVSSELEALSLRILYPRRYRRYRNTMDHLRERVDPKLRRIRSKFQNAAEKQKLDVLIRDRWRPFSIPAAKVLGRGVSTLYTLEIQVDRTMDAYLALGLLHSLFPPIPGKLRDHLHFTSQFGYQAIKTTVQANEYRMRVEITTRKLARFNDSGVLAPGFEFRATNFRGLMKSLLEGESPFDTESLRLASASIQVYTPAGDMRTLPEGSSALDFAFEIHEELGLYARRARVNGQTRLLRYRLLDGDQVAIEASAAPEVLPKWLDWAVTPKARNAIRRFLRSKVKGDGKND</sequence>
<dbReference type="SUPFAM" id="SSF109604">
    <property type="entry name" value="HD-domain/PDEase-like"/>
    <property type="match status" value="1"/>
</dbReference>
<dbReference type="Pfam" id="PF02824">
    <property type="entry name" value="TGS"/>
    <property type="match status" value="1"/>
</dbReference>
<dbReference type="Gene3D" id="3.10.20.30">
    <property type="match status" value="1"/>
</dbReference>
<protein>
    <submittedName>
        <fullName evidence="3">Phosphohydrolase</fullName>
    </submittedName>
</protein>
<dbReference type="AlphaFoldDB" id="A0A0B5FDX9"/>
<proteinExistence type="inferred from homology"/>
<dbReference type="InterPro" id="IPR004095">
    <property type="entry name" value="TGS"/>
</dbReference>
<dbReference type="Gene3D" id="1.10.3210.10">
    <property type="entry name" value="Hypothetical protein af1432"/>
    <property type="match status" value="1"/>
</dbReference>
<dbReference type="SUPFAM" id="SSF81301">
    <property type="entry name" value="Nucleotidyltransferase"/>
    <property type="match status" value="1"/>
</dbReference>
<dbReference type="OrthoDB" id="9805041at2"/>
<name>A0A0B5FDX9_9BACT</name>
<evidence type="ECO:0000313" key="4">
    <source>
        <dbReference type="Proteomes" id="UP000035036"/>
    </source>
</evidence>
<organism evidence="3 4">
    <name type="scientific">Geoalkalibacter subterraneus</name>
    <dbReference type="NCBI Taxonomy" id="483547"/>
    <lineage>
        <taxon>Bacteria</taxon>
        <taxon>Pseudomonadati</taxon>
        <taxon>Thermodesulfobacteriota</taxon>
        <taxon>Desulfuromonadia</taxon>
        <taxon>Desulfuromonadales</taxon>
        <taxon>Geoalkalibacteraceae</taxon>
        <taxon>Geoalkalibacter</taxon>
    </lineage>
</organism>
<dbReference type="SUPFAM" id="SSF81271">
    <property type="entry name" value="TGS-like"/>
    <property type="match status" value="1"/>
</dbReference>
<keyword evidence="3" id="KW-0378">Hydrolase</keyword>
<accession>A0A0B5FDX9</accession>
<dbReference type="EMBL" id="CP010311">
    <property type="protein sequence ID" value="AJF06367.1"/>
    <property type="molecule type" value="Genomic_DNA"/>
</dbReference>
<dbReference type="InterPro" id="IPR012676">
    <property type="entry name" value="TGS-like"/>
</dbReference>
<dbReference type="InterPro" id="IPR003607">
    <property type="entry name" value="HD/PDEase_dom"/>
</dbReference>
<feature type="domain" description="TGS" evidence="2">
    <location>
        <begin position="381"/>
        <end position="442"/>
    </location>
</feature>
<dbReference type="Pfam" id="PF13328">
    <property type="entry name" value="HD_4"/>
    <property type="match status" value="1"/>
</dbReference>
<dbReference type="KEGG" id="gsb:GSUB_07140"/>
<gene>
    <name evidence="3" type="ORF">GSUB_07140</name>
</gene>
<evidence type="ECO:0000313" key="3">
    <source>
        <dbReference type="EMBL" id="AJF06367.1"/>
    </source>
</evidence>
<dbReference type="PANTHER" id="PTHR43061">
    <property type="entry name" value="GTP DIPHOSPHOKINASE RSH1, CHLOROPLASTIC-RELATED"/>
    <property type="match status" value="1"/>
</dbReference>
<dbReference type="HOGENOM" id="CLU_012300_0_0_7"/>
<keyword evidence="4" id="KW-1185">Reference proteome</keyword>
<dbReference type="InterPro" id="IPR012675">
    <property type="entry name" value="Beta-grasp_dom_sf"/>
</dbReference>
<evidence type="ECO:0000259" key="2">
    <source>
        <dbReference type="PROSITE" id="PS51880"/>
    </source>
</evidence>
<dbReference type="Gene3D" id="3.30.460.10">
    <property type="entry name" value="Beta Polymerase, domain 2"/>
    <property type="match status" value="1"/>
</dbReference>
<dbReference type="Proteomes" id="UP000035036">
    <property type="component" value="Chromosome"/>
</dbReference>
<dbReference type="InterPro" id="IPR043519">
    <property type="entry name" value="NT_sf"/>
</dbReference>
<dbReference type="FunFam" id="1.10.3210.10:FF:000001">
    <property type="entry name" value="GTP pyrophosphokinase RelA"/>
    <property type="match status" value="1"/>
</dbReference>
<dbReference type="GO" id="GO:0016787">
    <property type="term" value="F:hydrolase activity"/>
    <property type="evidence" value="ECO:0007669"/>
    <property type="project" value="UniProtKB-KW"/>
</dbReference>
<dbReference type="PROSITE" id="PS51880">
    <property type="entry name" value="TGS"/>
    <property type="match status" value="1"/>
</dbReference>